<evidence type="ECO:0000256" key="2">
    <source>
        <dbReference type="SAM" id="Phobius"/>
    </source>
</evidence>
<proteinExistence type="predicted"/>
<gene>
    <name evidence="4" type="ordered locus">MLP_36710</name>
</gene>
<dbReference type="Proteomes" id="UP000007947">
    <property type="component" value="Chromosome"/>
</dbReference>
<feature type="transmembrane region" description="Helical" evidence="2">
    <location>
        <begin position="76"/>
        <end position="102"/>
    </location>
</feature>
<reference evidence="4 5" key="1">
    <citation type="submission" date="2011-05" db="EMBL/GenBank/DDBJ databases">
        <title>Whole genome sequence of Microlunatus phosphovorus NM-1.</title>
        <authorList>
            <person name="Hosoyama A."/>
            <person name="Sasaki K."/>
            <person name="Harada T."/>
            <person name="Igarashi R."/>
            <person name="Kawakoshi A."/>
            <person name="Sasagawa M."/>
            <person name="Fukada J."/>
            <person name="Nakamura S."/>
            <person name="Katano Y."/>
            <person name="Hanada S."/>
            <person name="Kamagata Y."/>
            <person name="Nakamura N."/>
            <person name="Yamazaki S."/>
            <person name="Fujita N."/>
        </authorList>
    </citation>
    <scope>NUCLEOTIDE SEQUENCE [LARGE SCALE GENOMIC DNA]</scope>
    <source>
        <strain evidence="5">ATCC 700054 / DSM 10555 / JCM 9379 / NBRC 101784 / NCIMB 13414 / VKM Ac-1990 / NM-1</strain>
    </source>
</reference>
<keyword evidence="5" id="KW-1185">Reference proteome</keyword>
<protein>
    <recommendedName>
        <fullName evidence="3">CAAX prenyl protease 2/Lysostaphin resistance protein A-like domain-containing protein</fullName>
    </recommendedName>
</protein>
<feature type="transmembrane region" description="Helical" evidence="2">
    <location>
        <begin position="249"/>
        <end position="267"/>
    </location>
</feature>
<feature type="transmembrane region" description="Helical" evidence="2">
    <location>
        <begin position="122"/>
        <end position="144"/>
    </location>
</feature>
<keyword evidence="2" id="KW-1133">Transmembrane helix</keyword>
<feature type="transmembrane region" description="Helical" evidence="2">
    <location>
        <begin position="43"/>
        <end position="64"/>
    </location>
</feature>
<feature type="domain" description="CAAX prenyl protease 2/Lysostaphin resistance protein A-like" evidence="3">
    <location>
        <begin position="163"/>
        <end position="255"/>
    </location>
</feature>
<feature type="transmembrane region" description="Helical" evidence="2">
    <location>
        <begin position="222"/>
        <end position="242"/>
    </location>
</feature>
<feature type="transmembrane region" description="Helical" evidence="2">
    <location>
        <begin position="156"/>
        <end position="172"/>
    </location>
</feature>
<dbReference type="AlphaFoldDB" id="F5XP45"/>
<organism evidence="4 5">
    <name type="scientific">Microlunatus phosphovorus (strain ATCC 700054 / DSM 10555 / JCM 9379 / NBRC 101784 / NCIMB 13414 / VKM Ac-1990 / NM-1)</name>
    <dbReference type="NCBI Taxonomy" id="1032480"/>
    <lineage>
        <taxon>Bacteria</taxon>
        <taxon>Bacillati</taxon>
        <taxon>Actinomycetota</taxon>
        <taxon>Actinomycetes</taxon>
        <taxon>Propionibacteriales</taxon>
        <taxon>Propionibacteriaceae</taxon>
        <taxon>Microlunatus</taxon>
    </lineage>
</organism>
<evidence type="ECO:0000256" key="1">
    <source>
        <dbReference type="SAM" id="MobiDB-lite"/>
    </source>
</evidence>
<dbReference type="OrthoDB" id="3734361at2"/>
<dbReference type="EMBL" id="AP012204">
    <property type="protein sequence ID" value="BAK36685.1"/>
    <property type="molecule type" value="Genomic_DNA"/>
</dbReference>
<dbReference type="GO" id="GO:0004175">
    <property type="term" value="F:endopeptidase activity"/>
    <property type="evidence" value="ECO:0007669"/>
    <property type="project" value="UniProtKB-ARBA"/>
</dbReference>
<keyword evidence="2" id="KW-0812">Transmembrane</keyword>
<dbReference type="InterPro" id="IPR003675">
    <property type="entry name" value="Rce1/LyrA-like_dom"/>
</dbReference>
<dbReference type="KEGG" id="mph:MLP_36710"/>
<feature type="compositionally biased region" description="Low complexity" evidence="1">
    <location>
        <begin position="8"/>
        <end position="24"/>
    </location>
</feature>
<accession>F5XP45</accession>
<name>F5XP45_MICPN</name>
<evidence type="ECO:0000313" key="4">
    <source>
        <dbReference type="EMBL" id="BAK36685.1"/>
    </source>
</evidence>
<evidence type="ECO:0000259" key="3">
    <source>
        <dbReference type="Pfam" id="PF02517"/>
    </source>
</evidence>
<dbReference type="STRING" id="1032480.MLP_36710"/>
<feature type="region of interest" description="Disordered" evidence="1">
    <location>
        <begin position="1"/>
        <end position="34"/>
    </location>
</feature>
<feature type="transmembrane region" description="Helical" evidence="2">
    <location>
        <begin position="193"/>
        <end position="210"/>
    </location>
</feature>
<dbReference type="eggNOG" id="COG1266">
    <property type="taxonomic scope" value="Bacteria"/>
</dbReference>
<sequence>MNESAHISPQPSSTQRSSTQPVSSEPGGSVAEGPSRPGRLLHLLILLGPVAALLLANLAIAGLMQVLLPLDLDAPAWILTVIVVGQSAAVCALVVLFCALLLRVQGLRLRDAGLCWTRTSWASLLVGVGVGMAVVLAVGLPLTWSGLLRTSPGFGLPWWGLVIAGLAQAFLLQGLPEELLFRGYQMTALRTRPIVALFISAAVFGVIHLASSGGQQNVLERMLYLVMPFGFAIAGGALMILLDSLWAAVGVHGGVHVGSLIGLFVGLGSGPAFWVGCGLVWTMLGLVLLAVAKRRGKLDGLWTGPTR</sequence>
<evidence type="ECO:0000313" key="5">
    <source>
        <dbReference type="Proteomes" id="UP000007947"/>
    </source>
</evidence>
<dbReference type="HOGENOM" id="CLU_078763_0_0_11"/>
<keyword evidence="2" id="KW-0472">Membrane</keyword>
<feature type="transmembrane region" description="Helical" evidence="2">
    <location>
        <begin position="273"/>
        <end position="292"/>
    </location>
</feature>
<dbReference type="RefSeq" id="WP_013864534.1">
    <property type="nucleotide sequence ID" value="NC_015635.1"/>
</dbReference>
<dbReference type="Pfam" id="PF02517">
    <property type="entry name" value="Rce1-like"/>
    <property type="match status" value="1"/>
</dbReference>
<dbReference type="GO" id="GO:0080120">
    <property type="term" value="P:CAAX-box protein maturation"/>
    <property type="evidence" value="ECO:0007669"/>
    <property type="project" value="UniProtKB-ARBA"/>
</dbReference>